<feature type="compositionally biased region" description="Basic and acidic residues" evidence="3">
    <location>
        <begin position="89"/>
        <end position="109"/>
    </location>
</feature>
<dbReference type="EMBL" id="JAAWWB010000006">
    <property type="protein sequence ID" value="KAG6781115.1"/>
    <property type="molecule type" value="Genomic_DNA"/>
</dbReference>
<feature type="region of interest" description="Disordered" evidence="3">
    <location>
        <begin position="88"/>
        <end position="109"/>
    </location>
</feature>
<evidence type="ECO:0000256" key="1">
    <source>
        <dbReference type="ARBA" id="ARBA00004123"/>
    </source>
</evidence>
<comment type="caution">
    <text evidence="5">The sequence shown here is derived from an EMBL/GenBank/DDBJ whole genome shotgun (WGS) entry which is preliminary data.</text>
</comment>
<evidence type="ECO:0000313" key="6">
    <source>
        <dbReference type="Proteomes" id="UP000886885"/>
    </source>
</evidence>
<sequence length="461" mass="51816">MAAPEAPLRYVGIVRESPAFRLMKQMGWEEGEGLGKDKQGIKGYVRVKNKQDTTGVGVEKPNNWAFDTTQFDSILKRLKVQAVQSNDEAAVKENSSEEKTETDATNDAKEQVVKATRARGRYHKRERGKLVNAYSSKDLSGILVKSRLIIDMLKITHVIGYLKYNIPMEESSFRNIQFLIDSCSIGIRALVKKSEELPQTDPNPDNELESESALESQIWYLGGSKVEDLPPDWWGFKHGFVSGGLLGAKPAKKKSTRTADTHNRNERAMFFEEDQENLYKLVQDKATSGKQGLGIKDRPKKIAGVRFQGKKTTFDNSDDEDSAADDDDSDADDKCSADFPSAKQNCDGILEMENVEVKIVDKDSVDFCSSGKRKRQDTPKMQELNEKKVKLKSLCKRLLHQVPGESLKLKKLKSLVEERSPAVFSNFTSRRDAVGYLKQKLEGCKKFSVEGKRVSLTSRRS</sequence>
<comment type="subcellular location">
    <subcellularLocation>
        <location evidence="1">Nucleus</location>
    </subcellularLocation>
</comment>
<evidence type="ECO:0000256" key="2">
    <source>
        <dbReference type="ARBA" id="ARBA00023242"/>
    </source>
</evidence>
<dbReference type="PANTHER" id="PTHR23149:SF9">
    <property type="entry name" value="G PATCH DOMAIN-CONTAINING PROTEIN 4"/>
    <property type="match status" value="1"/>
</dbReference>
<protein>
    <recommendedName>
        <fullName evidence="4">G-patch domain-containing protein</fullName>
    </recommendedName>
</protein>
<feature type="compositionally biased region" description="Acidic residues" evidence="3">
    <location>
        <begin position="316"/>
        <end position="331"/>
    </location>
</feature>
<dbReference type="Pfam" id="PF01585">
    <property type="entry name" value="G-patch"/>
    <property type="match status" value="1"/>
</dbReference>
<gene>
    <name evidence="5" type="ORF">POTOM_014000</name>
</gene>
<reference evidence="5" key="1">
    <citation type="journal article" date="2020" name="bioRxiv">
        <title>Hybrid origin of Populus tomentosa Carr. identified through genome sequencing and phylogenomic analysis.</title>
        <authorList>
            <person name="An X."/>
            <person name="Gao K."/>
            <person name="Chen Z."/>
            <person name="Li J."/>
            <person name="Yang X."/>
            <person name="Yang X."/>
            <person name="Zhou J."/>
            <person name="Guo T."/>
            <person name="Zhao T."/>
            <person name="Huang S."/>
            <person name="Miao D."/>
            <person name="Khan W.U."/>
            <person name="Rao P."/>
            <person name="Ye M."/>
            <person name="Lei B."/>
            <person name="Liao W."/>
            <person name="Wang J."/>
            <person name="Ji L."/>
            <person name="Li Y."/>
            <person name="Guo B."/>
            <person name="Mustafa N.S."/>
            <person name="Li S."/>
            <person name="Yun Q."/>
            <person name="Keller S.R."/>
            <person name="Mao J."/>
            <person name="Zhang R."/>
            <person name="Strauss S.H."/>
        </authorList>
    </citation>
    <scope>NUCLEOTIDE SEQUENCE</scope>
    <source>
        <strain evidence="5">GM15</strain>
        <tissue evidence="5">Leaf</tissue>
    </source>
</reference>
<dbReference type="PANTHER" id="PTHR23149">
    <property type="entry name" value="G PATCH DOMAIN CONTAINING PROTEIN"/>
    <property type="match status" value="1"/>
</dbReference>
<dbReference type="InterPro" id="IPR000467">
    <property type="entry name" value="G_patch_dom"/>
</dbReference>
<dbReference type="InterPro" id="IPR050656">
    <property type="entry name" value="PINX1"/>
</dbReference>
<evidence type="ECO:0000313" key="5">
    <source>
        <dbReference type="EMBL" id="KAG6781115.1"/>
    </source>
</evidence>
<keyword evidence="6" id="KW-1185">Reference proteome</keyword>
<dbReference type="Proteomes" id="UP000886885">
    <property type="component" value="Chromosome 3D"/>
</dbReference>
<feature type="domain" description="G-patch" evidence="4">
    <location>
        <begin position="15"/>
        <end position="61"/>
    </location>
</feature>
<dbReference type="AlphaFoldDB" id="A0A8X8D7X8"/>
<accession>A0A8X8D7X8</accession>
<proteinExistence type="predicted"/>
<feature type="region of interest" description="Disordered" evidence="3">
    <location>
        <begin position="306"/>
        <end position="337"/>
    </location>
</feature>
<dbReference type="PROSITE" id="PS50174">
    <property type="entry name" value="G_PATCH"/>
    <property type="match status" value="1"/>
</dbReference>
<dbReference type="SMART" id="SM00443">
    <property type="entry name" value="G_patch"/>
    <property type="match status" value="1"/>
</dbReference>
<keyword evidence="2" id="KW-0539">Nucleus</keyword>
<evidence type="ECO:0000259" key="4">
    <source>
        <dbReference type="PROSITE" id="PS50174"/>
    </source>
</evidence>
<evidence type="ECO:0000256" key="3">
    <source>
        <dbReference type="SAM" id="MobiDB-lite"/>
    </source>
</evidence>
<dbReference type="OrthoDB" id="29523at2759"/>
<dbReference type="GO" id="GO:0003676">
    <property type="term" value="F:nucleic acid binding"/>
    <property type="evidence" value="ECO:0007669"/>
    <property type="project" value="InterPro"/>
</dbReference>
<dbReference type="Pfam" id="PF25879">
    <property type="entry name" value="WHD_LYAR"/>
    <property type="match status" value="1"/>
</dbReference>
<dbReference type="InterPro" id="IPR058719">
    <property type="entry name" value="WHD_LYAR"/>
</dbReference>
<organism evidence="5 6">
    <name type="scientific">Populus tomentosa</name>
    <name type="common">Chinese white poplar</name>
    <dbReference type="NCBI Taxonomy" id="118781"/>
    <lineage>
        <taxon>Eukaryota</taxon>
        <taxon>Viridiplantae</taxon>
        <taxon>Streptophyta</taxon>
        <taxon>Embryophyta</taxon>
        <taxon>Tracheophyta</taxon>
        <taxon>Spermatophyta</taxon>
        <taxon>Magnoliopsida</taxon>
        <taxon>eudicotyledons</taxon>
        <taxon>Gunneridae</taxon>
        <taxon>Pentapetalae</taxon>
        <taxon>rosids</taxon>
        <taxon>fabids</taxon>
        <taxon>Malpighiales</taxon>
        <taxon>Salicaceae</taxon>
        <taxon>Saliceae</taxon>
        <taxon>Populus</taxon>
    </lineage>
</organism>
<dbReference type="GO" id="GO:0005730">
    <property type="term" value="C:nucleolus"/>
    <property type="evidence" value="ECO:0007669"/>
    <property type="project" value="TreeGrafter"/>
</dbReference>
<name>A0A8X8D7X8_POPTO</name>